<reference evidence="1" key="1">
    <citation type="journal article" date="2014" name="Front. Microbiol.">
        <title>High frequency of phylogenetically diverse reductive dehalogenase-homologous genes in deep subseafloor sedimentary metagenomes.</title>
        <authorList>
            <person name="Kawai M."/>
            <person name="Futagami T."/>
            <person name="Toyoda A."/>
            <person name="Takaki Y."/>
            <person name="Nishi S."/>
            <person name="Hori S."/>
            <person name="Arai W."/>
            <person name="Tsubouchi T."/>
            <person name="Morono Y."/>
            <person name="Uchiyama I."/>
            <person name="Ito T."/>
            <person name="Fujiyama A."/>
            <person name="Inagaki F."/>
            <person name="Takami H."/>
        </authorList>
    </citation>
    <scope>NUCLEOTIDE SEQUENCE</scope>
    <source>
        <strain evidence="1">Expedition CK06-06</strain>
    </source>
</reference>
<protein>
    <submittedName>
        <fullName evidence="1">Uncharacterized protein</fullName>
    </submittedName>
</protein>
<proteinExistence type="predicted"/>
<name>X0WXC4_9ZZZZ</name>
<gene>
    <name evidence="1" type="ORF">S01H1_52205</name>
</gene>
<sequence length="65" mass="7161">LGANLSKIQDYETTPTGNPSLVLAYNKYGDVGNDWEQDILDRNNIIDHPGFVPGNTTLEILENVS</sequence>
<feature type="non-terminal residue" evidence="1">
    <location>
        <position position="1"/>
    </location>
</feature>
<accession>X0WXC4</accession>
<evidence type="ECO:0000313" key="1">
    <source>
        <dbReference type="EMBL" id="GAG27857.1"/>
    </source>
</evidence>
<comment type="caution">
    <text evidence="1">The sequence shown here is derived from an EMBL/GenBank/DDBJ whole genome shotgun (WGS) entry which is preliminary data.</text>
</comment>
<organism evidence="1">
    <name type="scientific">marine sediment metagenome</name>
    <dbReference type="NCBI Taxonomy" id="412755"/>
    <lineage>
        <taxon>unclassified sequences</taxon>
        <taxon>metagenomes</taxon>
        <taxon>ecological metagenomes</taxon>
    </lineage>
</organism>
<dbReference type="AlphaFoldDB" id="X0WXC4"/>
<dbReference type="EMBL" id="BARS01033735">
    <property type="protein sequence ID" value="GAG27857.1"/>
    <property type="molecule type" value="Genomic_DNA"/>
</dbReference>